<dbReference type="InterPro" id="IPR051579">
    <property type="entry name" value="DDR_Transcriptional_Reg"/>
</dbReference>
<dbReference type="RefSeq" id="XP_008715190.1">
    <property type="nucleotide sequence ID" value="XM_008716968.1"/>
</dbReference>
<dbReference type="VEuPathDB" id="FungiDB:HMPREF1541_02613"/>
<dbReference type="EMBL" id="KB822718">
    <property type="protein sequence ID" value="ETN43454.1"/>
    <property type="molecule type" value="Genomic_DNA"/>
</dbReference>
<dbReference type="Proteomes" id="UP000030752">
    <property type="component" value="Unassembled WGS sequence"/>
</dbReference>
<evidence type="ECO:0000313" key="6">
    <source>
        <dbReference type="Proteomes" id="UP000030752"/>
    </source>
</evidence>
<dbReference type="GO" id="GO:0005634">
    <property type="term" value="C:nucleus"/>
    <property type="evidence" value="ECO:0007669"/>
    <property type="project" value="UniProtKB-SubCell"/>
</dbReference>
<proteinExistence type="predicted"/>
<dbReference type="PANTHER" id="PTHR23196">
    <property type="entry name" value="PAX TRANSCRIPTION ACTIVATION DOMAIN INTERACTING PROTEIN"/>
    <property type="match status" value="1"/>
</dbReference>
<gene>
    <name evidence="5" type="ORF">HMPREF1541_02613</name>
</gene>
<dbReference type="Gene3D" id="3.40.50.10190">
    <property type="entry name" value="BRCT domain"/>
    <property type="match status" value="2"/>
</dbReference>
<evidence type="ECO:0000256" key="1">
    <source>
        <dbReference type="ARBA" id="ARBA00004123"/>
    </source>
</evidence>
<keyword evidence="6" id="KW-1185">Reference proteome</keyword>
<dbReference type="AlphaFoldDB" id="W2S6B0"/>
<evidence type="ECO:0000256" key="2">
    <source>
        <dbReference type="ARBA" id="ARBA00022763"/>
    </source>
</evidence>
<evidence type="ECO:0000313" key="5">
    <source>
        <dbReference type="EMBL" id="ETN43454.1"/>
    </source>
</evidence>
<dbReference type="PROSITE" id="PS50172">
    <property type="entry name" value="BRCT"/>
    <property type="match status" value="1"/>
</dbReference>
<dbReference type="HOGENOM" id="CLU_095013_0_0_1"/>
<keyword evidence="2" id="KW-0227">DNA damage</keyword>
<feature type="domain" description="BRCT" evidence="4">
    <location>
        <begin position="1"/>
        <end position="81"/>
    </location>
</feature>
<dbReference type="GO" id="GO:0006974">
    <property type="term" value="P:DNA damage response"/>
    <property type="evidence" value="ECO:0007669"/>
    <property type="project" value="UniProtKB-KW"/>
</dbReference>
<organism evidence="5 6">
    <name type="scientific">Cyphellophora europaea (strain CBS 101466)</name>
    <name type="common">Phialophora europaea</name>
    <dbReference type="NCBI Taxonomy" id="1220924"/>
    <lineage>
        <taxon>Eukaryota</taxon>
        <taxon>Fungi</taxon>
        <taxon>Dikarya</taxon>
        <taxon>Ascomycota</taxon>
        <taxon>Pezizomycotina</taxon>
        <taxon>Eurotiomycetes</taxon>
        <taxon>Chaetothyriomycetidae</taxon>
        <taxon>Chaetothyriales</taxon>
        <taxon>Cyphellophoraceae</taxon>
        <taxon>Cyphellophora</taxon>
    </lineage>
</organism>
<name>W2S6B0_CYPE1</name>
<dbReference type="InParanoid" id="W2S6B0"/>
<comment type="subcellular location">
    <subcellularLocation>
        <location evidence="1">Nucleus</location>
    </subcellularLocation>
</comment>
<evidence type="ECO:0000256" key="3">
    <source>
        <dbReference type="ARBA" id="ARBA00023242"/>
    </source>
</evidence>
<dbReference type="GeneID" id="19969952"/>
<dbReference type="SUPFAM" id="SSF52113">
    <property type="entry name" value="BRCT domain"/>
    <property type="match status" value="1"/>
</dbReference>
<dbReference type="InterPro" id="IPR001357">
    <property type="entry name" value="BRCT_dom"/>
</dbReference>
<dbReference type="STRING" id="1220924.W2S6B0"/>
<accession>W2S6B0</accession>
<dbReference type="PANTHER" id="PTHR23196:SF1">
    <property type="entry name" value="PAX-INTERACTING PROTEIN 1"/>
    <property type="match status" value="1"/>
</dbReference>
<reference evidence="5 6" key="1">
    <citation type="submission" date="2013-03" db="EMBL/GenBank/DDBJ databases">
        <title>The Genome Sequence of Phialophora europaea CBS 101466.</title>
        <authorList>
            <consortium name="The Broad Institute Genomics Platform"/>
            <person name="Cuomo C."/>
            <person name="de Hoog S."/>
            <person name="Gorbushina A."/>
            <person name="Walker B."/>
            <person name="Young S.K."/>
            <person name="Zeng Q."/>
            <person name="Gargeya S."/>
            <person name="Fitzgerald M."/>
            <person name="Haas B."/>
            <person name="Abouelleil A."/>
            <person name="Allen A.W."/>
            <person name="Alvarado L."/>
            <person name="Arachchi H.M."/>
            <person name="Berlin A.M."/>
            <person name="Chapman S.B."/>
            <person name="Gainer-Dewar J."/>
            <person name="Goldberg J."/>
            <person name="Griggs A."/>
            <person name="Gujja S."/>
            <person name="Hansen M."/>
            <person name="Howarth C."/>
            <person name="Imamovic A."/>
            <person name="Ireland A."/>
            <person name="Larimer J."/>
            <person name="McCowan C."/>
            <person name="Murphy C."/>
            <person name="Pearson M."/>
            <person name="Poon T.W."/>
            <person name="Priest M."/>
            <person name="Roberts A."/>
            <person name="Saif S."/>
            <person name="Shea T."/>
            <person name="Sisk P."/>
            <person name="Sykes S."/>
            <person name="Wortman J."/>
            <person name="Nusbaum C."/>
            <person name="Birren B."/>
        </authorList>
    </citation>
    <scope>NUCLEOTIDE SEQUENCE [LARGE SCALE GENOMIC DNA]</scope>
    <source>
        <strain evidence="5 6">CBS 101466</strain>
    </source>
</reference>
<protein>
    <recommendedName>
        <fullName evidence="4">BRCT domain-containing protein</fullName>
    </recommendedName>
</protein>
<dbReference type="OrthoDB" id="342264at2759"/>
<dbReference type="InterPro" id="IPR036420">
    <property type="entry name" value="BRCT_dom_sf"/>
</dbReference>
<dbReference type="eggNOG" id="KOG2043">
    <property type="taxonomic scope" value="Eukaryota"/>
</dbReference>
<sequence>MAGNTTIDQGHKKIMRYFEEMGGSCTKSIVSADVLCVGDGPLVKSGSLLLAISTGKVIVTEQWLLDSTRKSRFLEPSRYLPEDPDREREWGFNLADAIERGRKGLTHLLSGSTVYLTKRLQEAVTPTVAKELSKLATVLGADEVKKSAPSKSAAKNANNLDTLVVLGLEGDPDISKLADVKIAVYSKDLLTMAALRGKLDWWKFALSLTVKEEREC</sequence>
<evidence type="ECO:0000259" key="4">
    <source>
        <dbReference type="PROSITE" id="PS50172"/>
    </source>
</evidence>
<keyword evidence="3" id="KW-0539">Nucleus</keyword>